<dbReference type="AlphaFoldDB" id="A0A099NP56"/>
<proteinExistence type="predicted"/>
<protein>
    <submittedName>
        <fullName evidence="1">Uncharacterized protein</fullName>
    </submittedName>
</protein>
<organism evidence="1 2">
    <name type="scientific">Pichia kudriavzevii</name>
    <name type="common">Yeast</name>
    <name type="synonym">Issatchenkia orientalis</name>
    <dbReference type="NCBI Taxonomy" id="4909"/>
    <lineage>
        <taxon>Eukaryota</taxon>
        <taxon>Fungi</taxon>
        <taxon>Dikarya</taxon>
        <taxon>Ascomycota</taxon>
        <taxon>Saccharomycotina</taxon>
        <taxon>Pichiomycetes</taxon>
        <taxon>Pichiales</taxon>
        <taxon>Pichiaceae</taxon>
        <taxon>Pichia</taxon>
    </lineage>
</organism>
<evidence type="ECO:0000313" key="1">
    <source>
        <dbReference type="EMBL" id="KGK34573.1"/>
    </source>
</evidence>
<feature type="non-terminal residue" evidence="1">
    <location>
        <position position="1"/>
    </location>
</feature>
<dbReference type="Gene3D" id="1.25.10.10">
    <property type="entry name" value="Leucine-rich Repeat Variant"/>
    <property type="match status" value="1"/>
</dbReference>
<dbReference type="HOGENOM" id="CLU_1582355_0_0_1"/>
<dbReference type="SUPFAM" id="SSF48371">
    <property type="entry name" value="ARM repeat"/>
    <property type="match status" value="1"/>
</dbReference>
<gene>
    <name evidence="1" type="ORF">JL09_g6279</name>
</gene>
<comment type="caution">
    <text evidence="1">The sequence shown here is derived from an EMBL/GenBank/DDBJ whole genome shotgun (WGS) entry which is preliminary data.</text>
</comment>
<reference evidence="2" key="1">
    <citation type="journal article" date="2014" name="Microb. Cell Fact.">
        <title>Exploiting Issatchenkia orientalis SD108 for succinic acid production.</title>
        <authorList>
            <person name="Xiao H."/>
            <person name="Shao Z."/>
            <person name="Jiang Y."/>
            <person name="Dole S."/>
            <person name="Zhao H."/>
        </authorList>
    </citation>
    <scope>NUCLEOTIDE SEQUENCE [LARGE SCALE GENOMIC DNA]</scope>
    <source>
        <strain evidence="2">SD108</strain>
    </source>
</reference>
<evidence type="ECO:0000313" key="2">
    <source>
        <dbReference type="Proteomes" id="UP000029867"/>
    </source>
</evidence>
<name>A0A099NP56_PICKU</name>
<feature type="non-terminal residue" evidence="1">
    <location>
        <position position="169"/>
    </location>
</feature>
<dbReference type="Proteomes" id="UP000029867">
    <property type="component" value="Unassembled WGS sequence"/>
</dbReference>
<sequence>FAILTLNAFLKDSAVQVLNSGLFNEICEFMIAASNSSKPYVTDNATIAIGKFVLSLDKVQETDEEIVRKLINQLAVSMIRPTSNSLDTRRLSLVVVRTICRYQYEVAVSPNLDILIPSVFSCVRDPILPVKLAAEKAILAVLNSVDDESNIQYNSWIDSLNGANTVTNA</sequence>
<dbReference type="EMBL" id="JQFK01001502">
    <property type="protein sequence ID" value="KGK34573.1"/>
    <property type="molecule type" value="Genomic_DNA"/>
</dbReference>
<dbReference type="eggNOG" id="KOG1242">
    <property type="taxonomic scope" value="Eukaryota"/>
</dbReference>
<dbReference type="Pfam" id="PF25786">
    <property type="entry name" value="HEAT_GCN1_C"/>
    <property type="match status" value="1"/>
</dbReference>
<dbReference type="VEuPathDB" id="FungiDB:C5L36_0E03820"/>
<accession>A0A099NP56</accession>
<dbReference type="InterPro" id="IPR016024">
    <property type="entry name" value="ARM-type_fold"/>
</dbReference>
<dbReference type="InterPro" id="IPR011989">
    <property type="entry name" value="ARM-like"/>
</dbReference>